<evidence type="ECO:0000256" key="1">
    <source>
        <dbReference type="ARBA" id="ARBA00004151"/>
    </source>
</evidence>
<dbReference type="InterPro" id="IPR051136">
    <property type="entry name" value="Intracellular_Lectin-GPT"/>
</dbReference>
<evidence type="ECO:0000256" key="2">
    <source>
        <dbReference type="ARBA" id="ARBA00022692"/>
    </source>
</evidence>
<feature type="domain" description="L-type lectin-like" evidence="11">
    <location>
        <begin position="27"/>
        <end position="250"/>
    </location>
</feature>
<dbReference type="STRING" id="48709.A0A1D2N924"/>
<dbReference type="OMA" id="WSAEFQF"/>
<evidence type="ECO:0000256" key="3">
    <source>
        <dbReference type="ARBA" id="ARBA00022729"/>
    </source>
</evidence>
<organism evidence="12 13">
    <name type="scientific">Orchesella cincta</name>
    <name type="common">Springtail</name>
    <name type="synonym">Podura cincta</name>
    <dbReference type="NCBI Taxonomy" id="48709"/>
    <lineage>
        <taxon>Eukaryota</taxon>
        <taxon>Metazoa</taxon>
        <taxon>Ecdysozoa</taxon>
        <taxon>Arthropoda</taxon>
        <taxon>Hexapoda</taxon>
        <taxon>Collembola</taxon>
        <taxon>Entomobryomorpha</taxon>
        <taxon>Entomobryoidea</taxon>
        <taxon>Orchesellidae</taxon>
        <taxon>Orchesellinae</taxon>
        <taxon>Orchesella</taxon>
    </lineage>
</organism>
<feature type="signal peptide" evidence="10">
    <location>
        <begin position="1"/>
        <end position="22"/>
    </location>
</feature>
<sequence>MASLVELLVNFLIISPILNALASEPFKRFEYKYSFKPPYLAQKDGTVPFWEHSGNAIASEENLRITPSLKSQKGRIWSKIQTNFDWWEVELVFRVTGRGRIGADGLAFWFSEVPGGDGPVFGSNDMWKGLGVFFDSFDNDNKHNNPYIMAMVNDGGKVYDHQNDGSTQQLAGCLRDFRNKPFPVRAKMHYYRNIFTVMFNNGMSNSETDFELCMRVENVYLPSRGYFGVSAATGGLADDHDVQKVLTFSLHDDQTGQLTDAHQVEQQKFDQEFQRYQEELDKKKDEYIKEHPEAQKEKDDEDWFEEEQIRELRQIFQGQSELRGLVQTLSRKLDEIVGRQETTISLVNTISQGGGGIPHQVAGQVPAAIPQVAAPGAGVLQRHEVENILAASRELVAATREIKNLIVGVGSKIDTANARPGSYGNVDITGSVNELKDGINILKRDIGTVSQRVHAAPVAAGQEGCPNVSCVSTTVVVAMGFVQMGVILGYLLYKSSKENQAKKFY</sequence>
<evidence type="ECO:0000256" key="9">
    <source>
        <dbReference type="SAM" id="Phobius"/>
    </source>
</evidence>
<feature type="chain" id="PRO_5008905233" evidence="10">
    <location>
        <begin position="23"/>
        <end position="505"/>
    </location>
</feature>
<gene>
    <name evidence="12" type="ORF">Ocin01_04910</name>
</gene>
<dbReference type="GO" id="GO:0005789">
    <property type="term" value="C:endoplasmic reticulum membrane"/>
    <property type="evidence" value="ECO:0007669"/>
    <property type="project" value="TreeGrafter"/>
</dbReference>
<keyword evidence="13" id="KW-1185">Reference proteome</keyword>
<dbReference type="PANTHER" id="PTHR12223:SF28">
    <property type="entry name" value="LECTIN, MANNOSE BINDING 1 LIKE"/>
    <property type="match status" value="1"/>
</dbReference>
<evidence type="ECO:0000256" key="6">
    <source>
        <dbReference type="ARBA" id="ARBA00023136"/>
    </source>
</evidence>
<evidence type="ECO:0000256" key="8">
    <source>
        <dbReference type="SAM" id="Coils"/>
    </source>
</evidence>
<accession>A0A1D2N924</accession>
<evidence type="ECO:0000256" key="5">
    <source>
        <dbReference type="ARBA" id="ARBA00022989"/>
    </source>
</evidence>
<protein>
    <submittedName>
        <fullName evidence="12">Protein ERGIC-53</fullName>
    </submittedName>
</protein>
<proteinExistence type="predicted"/>
<feature type="coiled-coil region" evidence="8">
    <location>
        <begin position="266"/>
        <end position="297"/>
    </location>
</feature>
<evidence type="ECO:0000256" key="4">
    <source>
        <dbReference type="ARBA" id="ARBA00022734"/>
    </source>
</evidence>
<reference evidence="12 13" key="1">
    <citation type="journal article" date="2016" name="Genome Biol. Evol.">
        <title>Gene Family Evolution Reflects Adaptation to Soil Environmental Stressors in the Genome of the Collembolan Orchesella cincta.</title>
        <authorList>
            <person name="Faddeeva-Vakhrusheva A."/>
            <person name="Derks M.F."/>
            <person name="Anvar S.Y."/>
            <person name="Agamennone V."/>
            <person name="Suring W."/>
            <person name="Smit S."/>
            <person name="van Straalen N.M."/>
            <person name="Roelofs D."/>
        </authorList>
    </citation>
    <scope>NUCLEOTIDE SEQUENCE [LARGE SCALE GENOMIC DNA]</scope>
    <source>
        <tissue evidence="12">Mixed pool</tissue>
    </source>
</reference>
<keyword evidence="3 10" id="KW-0732">Signal</keyword>
<dbReference type="SUPFAM" id="SSF49899">
    <property type="entry name" value="Concanavalin A-like lectins/glucanases"/>
    <property type="match status" value="1"/>
</dbReference>
<dbReference type="GO" id="GO:0005537">
    <property type="term" value="F:D-mannose binding"/>
    <property type="evidence" value="ECO:0007669"/>
    <property type="project" value="TreeGrafter"/>
</dbReference>
<dbReference type="InterPro" id="IPR005052">
    <property type="entry name" value="Lectin_leg"/>
</dbReference>
<dbReference type="PROSITE" id="PS51328">
    <property type="entry name" value="L_LECTIN_LIKE"/>
    <property type="match status" value="1"/>
</dbReference>
<keyword evidence="7" id="KW-1015">Disulfide bond</keyword>
<keyword evidence="6 9" id="KW-0472">Membrane</keyword>
<dbReference type="FunFam" id="2.60.120.200:FF:000028">
    <property type="entry name" value="Blast:Protein ERGIC-53"/>
    <property type="match status" value="1"/>
</dbReference>
<evidence type="ECO:0000313" key="12">
    <source>
        <dbReference type="EMBL" id="ODN01763.1"/>
    </source>
</evidence>
<name>A0A1D2N924_ORCCI</name>
<dbReference type="InterPro" id="IPR013320">
    <property type="entry name" value="ConA-like_dom_sf"/>
</dbReference>
<dbReference type="Gene3D" id="2.60.120.200">
    <property type="match status" value="1"/>
</dbReference>
<keyword evidence="8" id="KW-0175">Coiled coil</keyword>
<dbReference type="Proteomes" id="UP000094527">
    <property type="component" value="Unassembled WGS sequence"/>
</dbReference>
<feature type="transmembrane region" description="Helical" evidence="9">
    <location>
        <begin position="475"/>
        <end position="493"/>
    </location>
</feature>
<evidence type="ECO:0000256" key="7">
    <source>
        <dbReference type="ARBA" id="ARBA00023157"/>
    </source>
</evidence>
<evidence type="ECO:0000313" key="13">
    <source>
        <dbReference type="Proteomes" id="UP000094527"/>
    </source>
</evidence>
<dbReference type="OrthoDB" id="10265193at2759"/>
<keyword evidence="2 9" id="KW-0812">Transmembrane</keyword>
<dbReference type="PANTHER" id="PTHR12223">
    <property type="entry name" value="VESICULAR MANNOSE-BINDING LECTIN"/>
    <property type="match status" value="1"/>
</dbReference>
<dbReference type="EMBL" id="LJIJ01000139">
    <property type="protein sequence ID" value="ODN01763.1"/>
    <property type="molecule type" value="Genomic_DNA"/>
</dbReference>
<comment type="subcellular location">
    <subcellularLocation>
        <location evidence="1">Endoplasmic reticulum-Golgi intermediate compartment membrane</location>
        <topology evidence="1">Single-pass type I membrane protein</topology>
    </subcellularLocation>
</comment>
<dbReference type="Pfam" id="PF03388">
    <property type="entry name" value="Lectin_leg-like"/>
    <property type="match status" value="1"/>
</dbReference>
<dbReference type="GO" id="GO:0033116">
    <property type="term" value="C:endoplasmic reticulum-Golgi intermediate compartment membrane"/>
    <property type="evidence" value="ECO:0007669"/>
    <property type="project" value="UniProtKB-SubCell"/>
</dbReference>
<evidence type="ECO:0000256" key="10">
    <source>
        <dbReference type="SAM" id="SignalP"/>
    </source>
</evidence>
<keyword evidence="4" id="KW-0430">Lectin</keyword>
<dbReference type="GO" id="GO:0030134">
    <property type="term" value="C:COPII-coated ER to Golgi transport vesicle"/>
    <property type="evidence" value="ECO:0007669"/>
    <property type="project" value="TreeGrafter"/>
</dbReference>
<comment type="caution">
    <text evidence="12">The sequence shown here is derived from an EMBL/GenBank/DDBJ whole genome shotgun (WGS) entry which is preliminary data.</text>
</comment>
<evidence type="ECO:0000259" key="11">
    <source>
        <dbReference type="PROSITE" id="PS51328"/>
    </source>
</evidence>
<keyword evidence="5 9" id="KW-1133">Transmembrane helix</keyword>
<dbReference type="CDD" id="cd06902">
    <property type="entry name" value="lectin_ERGIC-53_ERGL"/>
    <property type="match status" value="1"/>
</dbReference>
<dbReference type="AlphaFoldDB" id="A0A1D2N924"/>
<dbReference type="GO" id="GO:0000139">
    <property type="term" value="C:Golgi membrane"/>
    <property type="evidence" value="ECO:0007669"/>
    <property type="project" value="TreeGrafter"/>
</dbReference>
<dbReference type="GO" id="GO:0006888">
    <property type="term" value="P:endoplasmic reticulum to Golgi vesicle-mediated transport"/>
    <property type="evidence" value="ECO:0007669"/>
    <property type="project" value="TreeGrafter"/>
</dbReference>